<evidence type="ECO:0000313" key="2">
    <source>
        <dbReference type="Proteomes" id="UP000256970"/>
    </source>
</evidence>
<dbReference type="SUPFAM" id="SSF55729">
    <property type="entry name" value="Acyl-CoA N-acyltransferases (Nat)"/>
    <property type="match status" value="1"/>
</dbReference>
<organism evidence="1 2">
    <name type="scientific">Tetradesmus obliquus</name>
    <name type="common">Green alga</name>
    <name type="synonym">Acutodesmus obliquus</name>
    <dbReference type="NCBI Taxonomy" id="3088"/>
    <lineage>
        <taxon>Eukaryota</taxon>
        <taxon>Viridiplantae</taxon>
        <taxon>Chlorophyta</taxon>
        <taxon>core chlorophytes</taxon>
        <taxon>Chlorophyceae</taxon>
        <taxon>CS clade</taxon>
        <taxon>Sphaeropleales</taxon>
        <taxon>Scenedesmaceae</taxon>
        <taxon>Tetradesmus</taxon>
    </lineage>
</organism>
<dbReference type="Gene3D" id="3.40.630.30">
    <property type="match status" value="1"/>
</dbReference>
<dbReference type="InterPro" id="IPR000182">
    <property type="entry name" value="GNAT_dom"/>
</dbReference>
<dbReference type="AlphaFoldDB" id="A0A383V2P9"/>
<dbReference type="Pfam" id="PF00583">
    <property type="entry name" value="Acetyltransf_1"/>
    <property type="match status" value="1"/>
</dbReference>
<dbReference type="PROSITE" id="PS51186">
    <property type="entry name" value="GNAT"/>
    <property type="match status" value="1"/>
</dbReference>
<dbReference type="PANTHER" id="PTHR43626:SF4">
    <property type="entry name" value="GCN5-RELATED N-ACETYLTRANSFERASE 2, CHLOROPLASTIC"/>
    <property type="match status" value="1"/>
</dbReference>
<dbReference type="InterPro" id="IPR016181">
    <property type="entry name" value="Acyl_CoA_acyltransferase"/>
</dbReference>
<dbReference type="CDD" id="cd04301">
    <property type="entry name" value="NAT_SF"/>
    <property type="match status" value="1"/>
</dbReference>
<proteinExistence type="predicted"/>
<dbReference type="InterPro" id="IPR045039">
    <property type="entry name" value="NSI-like"/>
</dbReference>
<dbReference type="FunFam" id="3.40.630.30:FF:000059">
    <property type="entry name" value="Putative acetyltransferase NSI"/>
    <property type="match status" value="1"/>
</dbReference>
<accession>A0A383V2P9</accession>
<dbReference type="Proteomes" id="UP000256970">
    <property type="component" value="Unassembled WGS sequence"/>
</dbReference>
<dbReference type="EMBL" id="FNXT01000030">
    <property type="protein sequence ID" value="SZX59857.1"/>
    <property type="molecule type" value="Genomic_DNA"/>
</dbReference>
<sequence>MIVKSRLPSAGHLQTPRQQHAATLTAGVAPPQAARSRRVQQHAPQHRQQVVANGLLGTLFGGAQQKAEQKKHLEDDLGEQQDEIVLVTSERPNGASARIVYRNNTVVDAAELERLCEKVGWPARPVKKVEAALRNSYLVATLHLQLSKGDSSSNGSSSNGSSSSSSSEELIGLARATSDHAFNATIWDVLVDPDYQGQGLGKALVEHMVRTLLRQDITNITLFADAKVVEFYKQLGFEADPEGIKGMFWYPKY</sequence>
<dbReference type="GO" id="GO:0008080">
    <property type="term" value="F:N-acetyltransferase activity"/>
    <property type="evidence" value="ECO:0007669"/>
    <property type="project" value="InterPro"/>
</dbReference>
<evidence type="ECO:0000313" key="1">
    <source>
        <dbReference type="EMBL" id="SZX59857.1"/>
    </source>
</evidence>
<gene>
    <name evidence="1" type="ORF">BQ4739_LOCUS459</name>
</gene>
<keyword evidence="2" id="KW-1185">Reference proteome</keyword>
<dbReference type="GO" id="GO:0005737">
    <property type="term" value="C:cytoplasm"/>
    <property type="evidence" value="ECO:0007669"/>
    <property type="project" value="TreeGrafter"/>
</dbReference>
<protein>
    <submittedName>
        <fullName evidence="1">Uncharacterized protein</fullName>
    </submittedName>
</protein>
<dbReference type="STRING" id="3088.A0A383V2P9"/>
<dbReference type="PANTHER" id="PTHR43626">
    <property type="entry name" value="ACYL-COA N-ACYLTRANSFERASE"/>
    <property type="match status" value="1"/>
</dbReference>
<name>A0A383V2P9_TETOB</name>
<reference evidence="1 2" key="1">
    <citation type="submission" date="2016-10" db="EMBL/GenBank/DDBJ databases">
        <authorList>
            <person name="Cai Z."/>
        </authorList>
    </citation>
    <scope>NUCLEOTIDE SEQUENCE [LARGE SCALE GENOMIC DNA]</scope>
</reference>